<evidence type="ECO:0000256" key="2">
    <source>
        <dbReference type="SAM" id="Phobius"/>
    </source>
</evidence>
<gene>
    <name evidence="4" type="ORF">ACFFTU_23835</name>
</gene>
<feature type="domain" description="Acyltransferase 3" evidence="3">
    <location>
        <begin position="58"/>
        <end position="385"/>
    </location>
</feature>
<protein>
    <submittedName>
        <fullName evidence="4">Acyltransferase family protein</fullName>
        <ecNumber evidence="4">2.3.-.-</ecNumber>
    </submittedName>
</protein>
<feature type="transmembrane region" description="Helical" evidence="2">
    <location>
        <begin position="275"/>
        <end position="293"/>
    </location>
</feature>
<comment type="caution">
    <text evidence="4">The sequence shown here is derived from an EMBL/GenBank/DDBJ whole genome shotgun (WGS) entry which is preliminary data.</text>
</comment>
<feature type="transmembrane region" description="Helical" evidence="2">
    <location>
        <begin position="84"/>
        <end position="102"/>
    </location>
</feature>
<dbReference type="InterPro" id="IPR002656">
    <property type="entry name" value="Acyl_transf_3_dom"/>
</dbReference>
<proteinExistence type="predicted"/>
<evidence type="ECO:0000259" key="3">
    <source>
        <dbReference type="Pfam" id="PF01757"/>
    </source>
</evidence>
<dbReference type="PANTHER" id="PTHR23028">
    <property type="entry name" value="ACETYLTRANSFERASE"/>
    <property type="match status" value="1"/>
</dbReference>
<sequence length="442" mass="46764">MRTPVALRTAFSRAASQRAGRHARTADTTAPPTTGAGAAAPAAVPAAPAGRKRHIEPLDGLRGLAVLGVLFFHAGHFGGGFLGVDLFFVLSGFLITGLLLRETAARGGRVDLLAFWGRRARRLVPALAVTVAATLVLLWAFGPPALLGQARDDTPWVLANLANWHFISDRLGYWDAAGTHVFSHLWSIAVEEQFYLLWPPLLCLVARGRHAGRNVAVVAAAGALASLLLMIVLVDPVDTTRVYEGTDTRAFSLLLGALTATPPAARLLARLTTRAAGRVALVLACGIGAYWALTEGQTSAALFRGGLFAHALAAALLIGCLAQAPAAPLGRALRVRPLRWAGRISYSLYLWHWPVFLLLSEERLGLTGWSRTAVVMAVSVAAAALSTYLVEDPVRFRARWATGRTGALALAAVYVVLVCLWGVIPQPRAGAGSVDLTRLTGG</sequence>
<feature type="transmembrane region" description="Helical" evidence="2">
    <location>
        <begin position="372"/>
        <end position="390"/>
    </location>
</feature>
<keyword evidence="4" id="KW-0012">Acyltransferase</keyword>
<feature type="transmembrane region" description="Helical" evidence="2">
    <location>
        <begin position="61"/>
        <end position="78"/>
    </location>
</feature>
<organism evidence="4 5">
    <name type="scientific">Streptomyces cremeus</name>
    <dbReference type="NCBI Taxonomy" id="66881"/>
    <lineage>
        <taxon>Bacteria</taxon>
        <taxon>Bacillati</taxon>
        <taxon>Actinomycetota</taxon>
        <taxon>Actinomycetes</taxon>
        <taxon>Kitasatosporales</taxon>
        <taxon>Streptomycetaceae</taxon>
        <taxon>Streptomyces</taxon>
    </lineage>
</organism>
<keyword evidence="2" id="KW-0812">Transmembrane</keyword>
<name>A0ABV5PIE2_STRCM</name>
<evidence type="ECO:0000313" key="4">
    <source>
        <dbReference type="EMBL" id="MFB9522981.1"/>
    </source>
</evidence>
<feature type="transmembrane region" description="Helical" evidence="2">
    <location>
        <begin position="250"/>
        <end position="268"/>
    </location>
</feature>
<dbReference type="EC" id="2.3.-.-" evidence="4"/>
<dbReference type="EMBL" id="JBHMCR010000016">
    <property type="protein sequence ID" value="MFB9522981.1"/>
    <property type="molecule type" value="Genomic_DNA"/>
</dbReference>
<dbReference type="Proteomes" id="UP001589718">
    <property type="component" value="Unassembled WGS sequence"/>
</dbReference>
<feature type="compositionally biased region" description="Low complexity" evidence="1">
    <location>
        <begin position="26"/>
        <end position="43"/>
    </location>
</feature>
<feature type="transmembrane region" description="Helical" evidence="2">
    <location>
        <begin position="215"/>
        <end position="234"/>
    </location>
</feature>
<feature type="transmembrane region" description="Helical" evidence="2">
    <location>
        <begin position="123"/>
        <end position="142"/>
    </location>
</feature>
<evidence type="ECO:0000256" key="1">
    <source>
        <dbReference type="SAM" id="MobiDB-lite"/>
    </source>
</evidence>
<dbReference type="GO" id="GO:0016746">
    <property type="term" value="F:acyltransferase activity"/>
    <property type="evidence" value="ECO:0007669"/>
    <property type="project" value="UniProtKB-KW"/>
</dbReference>
<accession>A0ABV5PIE2</accession>
<dbReference type="RefSeq" id="WP_345219657.1">
    <property type="nucleotide sequence ID" value="NZ_BAAAXE010000002.1"/>
</dbReference>
<feature type="transmembrane region" description="Helical" evidence="2">
    <location>
        <begin position="340"/>
        <end position="360"/>
    </location>
</feature>
<keyword evidence="2" id="KW-1133">Transmembrane helix</keyword>
<keyword evidence="2" id="KW-0472">Membrane</keyword>
<feature type="region of interest" description="Disordered" evidence="1">
    <location>
        <begin position="13"/>
        <end position="43"/>
    </location>
</feature>
<dbReference type="InterPro" id="IPR050879">
    <property type="entry name" value="Acyltransferase_3"/>
</dbReference>
<keyword evidence="5" id="KW-1185">Reference proteome</keyword>
<feature type="transmembrane region" description="Helical" evidence="2">
    <location>
        <begin position="305"/>
        <end position="328"/>
    </location>
</feature>
<feature type="transmembrane region" description="Helical" evidence="2">
    <location>
        <begin position="181"/>
        <end position="203"/>
    </location>
</feature>
<evidence type="ECO:0000313" key="5">
    <source>
        <dbReference type="Proteomes" id="UP001589718"/>
    </source>
</evidence>
<reference evidence="4 5" key="1">
    <citation type="submission" date="2024-09" db="EMBL/GenBank/DDBJ databases">
        <authorList>
            <person name="Sun Q."/>
            <person name="Mori K."/>
        </authorList>
    </citation>
    <scope>NUCLEOTIDE SEQUENCE [LARGE SCALE GENOMIC DNA]</scope>
    <source>
        <strain evidence="4 5">JCM 4362</strain>
    </source>
</reference>
<dbReference type="PANTHER" id="PTHR23028:SF53">
    <property type="entry name" value="ACYL_TRANSF_3 DOMAIN-CONTAINING PROTEIN"/>
    <property type="match status" value="1"/>
</dbReference>
<feature type="transmembrane region" description="Helical" evidence="2">
    <location>
        <begin position="402"/>
        <end position="424"/>
    </location>
</feature>
<keyword evidence="4" id="KW-0808">Transferase</keyword>
<dbReference type="Pfam" id="PF01757">
    <property type="entry name" value="Acyl_transf_3"/>
    <property type="match status" value="1"/>
</dbReference>